<name>A0A2C9KK50_BIOGL</name>
<dbReference type="SMART" id="SM00254">
    <property type="entry name" value="ShKT"/>
    <property type="match status" value="4"/>
</dbReference>
<dbReference type="VEuPathDB" id="VectorBase:BGLAX_041851"/>
<dbReference type="KEGG" id="bgt:106055027"/>
<keyword evidence="1" id="KW-1015">Disulfide bond</keyword>
<feature type="domain" description="ShKT" evidence="2">
    <location>
        <begin position="386"/>
        <end position="420"/>
    </location>
</feature>
<feature type="domain" description="ShKT" evidence="2">
    <location>
        <begin position="346"/>
        <end position="380"/>
    </location>
</feature>
<evidence type="ECO:0000259" key="2">
    <source>
        <dbReference type="PROSITE" id="PS51670"/>
    </source>
</evidence>
<dbReference type="VEuPathDB" id="VectorBase:BGLB020579"/>
<proteinExistence type="predicted"/>
<dbReference type="Gene3D" id="3.40.33.10">
    <property type="entry name" value="CAP"/>
    <property type="match status" value="1"/>
</dbReference>
<feature type="disulfide bond" evidence="1">
    <location>
        <begin position="245"/>
        <end position="279"/>
    </location>
</feature>
<dbReference type="SMART" id="SM00198">
    <property type="entry name" value="SCP"/>
    <property type="match status" value="1"/>
</dbReference>
<dbReference type="InterPro" id="IPR003582">
    <property type="entry name" value="ShKT_dom"/>
</dbReference>
<accession>A0A2C9KK50</accession>
<feature type="domain" description="ShKT" evidence="2">
    <location>
        <begin position="306"/>
        <end position="340"/>
    </location>
</feature>
<dbReference type="STRING" id="6526.A0A2C9KK50"/>
<protein>
    <recommendedName>
        <fullName evidence="2">ShKT domain-containing protein</fullName>
    </recommendedName>
</protein>
<dbReference type="AlphaFoldDB" id="A0A2C9KK50"/>
<evidence type="ECO:0000313" key="3">
    <source>
        <dbReference type="EnsemblMetazoa" id="BGLB020579-PB"/>
    </source>
</evidence>
<dbReference type="EnsemblMetazoa" id="BGLB020579-RB">
    <property type="protein sequence ID" value="BGLB020579-PB"/>
    <property type="gene ID" value="BGLB020579"/>
</dbReference>
<evidence type="ECO:0000256" key="1">
    <source>
        <dbReference type="PROSITE-ProRule" id="PRU01005"/>
    </source>
</evidence>
<feature type="domain" description="ShKT" evidence="2">
    <location>
        <begin position="245"/>
        <end position="279"/>
    </location>
</feature>
<dbReference type="OrthoDB" id="10250153at2759"/>
<feature type="disulfide bond" evidence="1">
    <location>
        <begin position="346"/>
        <end position="380"/>
    </location>
</feature>
<dbReference type="InterPro" id="IPR001283">
    <property type="entry name" value="CRISP-related"/>
</dbReference>
<dbReference type="PRINTS" id="PR00837">
    <property type="entry name" value="V5TPXLIKE"/>
</dbReference>
<dbReference type="Pfam" id="PF00188">
    <property type="entry name" value="CAP"/>
    <property type="match status" value="1"/>
</dbReference>
<dbReference type="PANTHER" id="PTHR10334">
    <property type="entry name" value="CYSTEINE-RICH SECRETORY PROTEIN-RELATED"/>
    <property type="match status" value="1"/>
</dbReference>
<dbReference type="EnsemblMetazoa" id="BGLB020579-RA">
    <property type="protein sequence ID" value="BGLB020579-PA"/>
    <property type="gene ID" value="BGLB020579"/>
</dbReference>
<organism evidence="3 4">
    <name type="scientific">Biomphalaria glabrata</name>
    <name type="common">Bloodfluke planorb</name>
    <name type="synonym">Freshwater snail</name>
    <dbReference type="NCBI Taxonomy" id="6526"/>
    <lineage>
        <taxon>Eukaryota</taxon>
        <taxon>Metazoa</taxon>
        <taxon>Spiralia</taxon>
        <taxon>Lophotrochozoa</taxon>
        <taxon>Mollusca</taxon>
        <taxon>Gastropoda</taxon>
        <taxon>Heterobranchia</taxon>
        <taxon>Euthyneura</taxon>
        <taxon>Panpulmonata</taxon>
        <taxon>Hygrophila</taxon>
        <taxon>Lymnaeoidea</taxon>
        <taxon>Planorbidae</taxon>
        <taxon>Biomphalaria</taxon>
    </lineage>
</organism>
<feature type="disulfide bond" evidence="1">
    <location>
        <begin position="386"/>
        <end position="420"/>
    </location>
</feature>
<dbReference type="InterPro" id="IPR014044">
    <property type="entry name" value="CAP_dom"/>
</dbReference>
<dbReference type="SUPFAM" id="SSF55797">
    <property type="entry name" value="PR-1-like"/>
    <property type="match status" value="1"/>
</dbReference>
<dbReference type="Proteomes" id="UP000076420">
    <property type="component" value="Unassembled WGS sequence"/>
</dbReference>
<evidence type="ECO:0000313" key="4">
    <source>
        <dbReference type="Proteomes" id="UP000076420"/>
    </source>
</evidence>
<feature type="disulfide bond" evidence="1">
    <location>
        <begin position="306"/>
        <end position="340"/>
    </location>
</feature>
<reference evidence="3" key="1">
    <citation type="submission" date="2020-05" db="UniProtKB">
        <authorList>
            <consortium name="EnsemblMetazoa"/>
        </authorList>
    </citation>
    <scope>IDENTIFICATION</scope>
    <source>
        <strain evidence="3">BB02</strain>
    </source>
</reference>
<comment type="caution">
    <text evidence="1">Lacks conserved residue(s) required for the propagation of feature annotation.</text>
</comment>
<dbReference type="PROSITE" id="PS51670">
    <property type="entry name" value="SHKT"/>
    <property type="match status" value="4"/>
</dbReference>
<sequence length="420" mass="47443">MLRLLDNAGLYQLHTWTIAQLYNIGDRERERSITQRAMTTLLLTKTVLAMLAITIQATSNWNQEARDYILEIHNDKRRGERGCLMNKLIYDMELERQAKQWTEGCVFDHEKKEGRGENLAYQSYQNPEKELILDSSGRWFNEKNHYSYGQYSCGASCHYTQMVWGSTSKLGCYSYRCPLLTRATENAWYFVCFYTPKGNTMGQVPYVNETTCKSKCREGQTEDKGLCVGEAKGESVNQGGEDGGCNDNESGCAAWAKHSQCERNPDYMLKKCKKSCNVCGNKTSCKDCVGEAKGGSVNQVGDDKDCNDDKSECVGWAGRGECQANPKYMHKSCRKSCKICGSDTSCVDSISRCSNWAKANECKTNPDWMGKNCRYSCKQCNSDNRCIDLNSKCDQLAKGNECDSNPFYMSQNCQKSCKMC</sequence>
<dbReference type="Pfam" id="PF01549">
    <property type="entry name" value="ShK"/>
    <property type="match status" value="4"/>
</dbReference>
<dbReference type="CDD" id="cd05380">
    <property type="entry name" value="CAP_euk"/>
    <property type="match status" value="1"/>
</dbReference>
<gene>
    <name evidence="3" type="primary">106055027</name>
</gene>
<dbReference type="InterPro" id="IPR035940">
    <property type="entry name" value="CAP_sf"/>
</dbReference>